<keyword evidence="2" id="KW-0812">Transmembrane</keyword>
<dbReference type="Pfam" id="PF13828">
    <property type="entry name" value="DUF4190"/>
    <property type="match status" value="1"/>
</dbReference>
<proteinExistence type="predicted"/>
<dbReference type="OrthoDB" id="4374883at2"/>
<dbReference type="Proteomes" id="UP000198959">
    <property type="component" value="Unassembled WGS sequence"/>
</dbReference>
<evidence type="ECO:0000256" key="1">
    <source>
        <dbReference type="SAM" id="MobiDB-lite"/>
    </source>
</evidence>
<sequence length="209" mass="21180">MTYPSPSEWQDPARSDPSSAPPVDPTRSMTDPPVPAQPAGVDPYSPEQPAGADPYIPAQPAGADPYVPVQPTSGQPVADAYGTPGYAAGYPTPGYAAPGHPPAGYPPAGYPPAGYPAYPYPPARRTNTLALVALIMSLVGIASCATAPVGAILGHVAQRQIRETGEDGEGMAKAAIIVGWVLTGLIGLGVAIYVAVIVFAVSQSGGSTY</sequence>
<dbReference type="RefSeq" id="WP_091646980.1">
    <property type="nucleotide sequence ID" value="NZ_FMHW01000002.1"/>
</dbReference>
<dbReference type="EMBL" id="FMHW01000002">
    <property type="protein sequence ID" value="SCL36624.1"/>
    <property type="molecule type" value="Genomic_DNA"/>
</dbReference>
<feature type="domain" description="DUF4190" evidence="3">
    <location>
        <begin position="129"/>
        <end position="188"/>
    </location>
</feature>
<dbReference type="STRING" id="145854.GA0074692_4400"/>
<keyword evidence="2" id="KW-0472">Membrane</keyword>
<reference evidence="5" key="1">
    <citation type="submission" date="2016-06" db="EMBL/GenBank/DDBJ databases">
        <authorList>
            <person name="Varghese N."/>
            <person name="Submissions Spin"/>
        </authorList>
    </citation>
    <scope>NUCLEOTIDE SEQUENCE [LARGE SCALE GENOMIC DNA]</scope>
    <source>
        <strain evidence="5">DSM 43817</strain>
    </source>
</reference>
<feature type="transmembrane region" description="Helical" evidence="2">
    <location>
        <begin position="129"/>
        <end position="153"/>
    </location>
</feature>
<organism evidence="4 5">
    <name type="scientific">Micromonospora pallida</name>
    <dbReference type="NCBI Taxonomy" id="145854"/>
    <lineage>
        <taxon>Bacteria</taxon>
        <taxon>Bacillati</taxon>
        <taxon>Actinomycetota</taxon>
        <taxon>Actinomycetes</taxon>
        <taxon>Micromonosporales</taxon>
        <taxon>Micromonosporaceae</taxon>
        <taxon>Micromonospora</taxon>
    </lineage>
</organism>
<dbReference type="InterPro" id="IPR025241">
    <property type="entry name" value="DUF4190"/>
</dbReference>
<feature type="transmembrane region" description="Helical" evidence="2">
    <location>
        <begin position="174"/>
        <end position="201"/>
    </location>
</feature>
<protein>
    <recommendedName>
        <fullName evidence="3">DUF4190 domain-containing protein</fullName>
    </recommendedName>
</protein>
<accession>A0A1C6T4A3</accession>
<gene>
    <name evidence="4" type="ORF">GA0074692_4400</name>
</gene>
<evidence type="ECO:0000313" key="4">
    <source>
        <dbReference type="EMBL" id="SCL36624.1"/>
    </source>
</evidence>
<name>A0A1C6T4A3_9ACTN</name>
<feature type="region of interest" description="Disordered" evidence="1">
    <location>
        <begin position="1"/>
        <end position="80"/>
    </location>
</feature>
<evidence type="ECO:0000259" key="3">
    <source>
        <dbReference type="Pfam" id="PF13828"/>
    </source>
</evidence>
<keyword evidence="2" id="KW-1133">Transmembrane helix</keyword>
<keyword evidence="5" id="KW-1185">Reference proteome</keyword>
<evidence type="ECO:0000313" key="5">
    <source>
        <dbReference type="Proteomes" id="UP000198959"/>
    </source>
</evidence>
<dbReference type="AlphaFoldDB" id="A0A1C6T4A3"/>
<evidence type="ECO:0000256" key="2">
    <source>
        <dbReference type="SAM" id="Phobius"/>
    </source>
</evidence>